<keyword evidence="2" id="KW-0812">Transmembrane</keyword>
<dbReference type="CDD" id="cd00118">
    <property type="entry name" value="LysM"/>
    <property type="match status" value="1"/>
</dbReference>
<dbReference type="InterPro" id="IPR036680">
    <property type="entry name" value="SPOR-like_sf"/>
</dbReference>
<sequence>MKFSKQILLSAAMMVGGSVLLYATVHQILQNDDTPAVVQAPAMPTANQAAVTANQPLTVDAATEQRLLVEKQRQREAQVAAQERAAQQYLNEQQRIEAEALARSRAENERYVQRAASNTNTPTSASSSQPAHTTSYSNNTATSNPKVTATVVRPVVTPRPVEVVEVIEPSKLAKPTTQANLQASHVKTNPKPETQAPPPTRSKPATKPDPDPVAAKPTPKKPTEQLTAKTATKPETKNTIESAAASNATHTRADQHQVKAGEGLISLARRYDMPTSVLAAANDLPANGQLRVGQTLKIPSQAQVQRIKREAEQEQARKQREAEQKKQQREQFAAAQQKLRDARRNVKENDAKGNFGVQVALAADDERADAIVKELKAAGYKVKTSQTSRGVRVVVGPETGKEAALALKDKINADPRVDAKNGWVLYW</sequence>
<gene>
    <name evidence="5" type="ORF">A9308_02540</name>
</gene>
<evidence type="ECO:0008006" key="7">
    <source>
        <dbReference type="Google" id="ProtNLM"/>
    </source>
</evidence>
<proteinExistence type="predicted"/>
<dbReference type="STRING" id="34059.A9308_02540"/>
<evidence type="ECO:0000313" key="5">
    <source>
        <dbReference type="EMBL" id="OBX80879.1"/>
    </source>
</evidence>
<evidence type="ECO:0000259" key="4">
    <source>
        <dbReference type="PROSITE" id="PS51782"/>
    </source>
</evidence>
<dbReference type="Proteomes" id="UP000092508">
    <property type="component" value="Unassembled WGS sequence"/>
</dbReference>
<reference evidence="5 6" key="1">
    <citation type="submission" date="2016-06" db="EMBL/GenBank/DDBJ databases">
        <title>Draft genome of Moraxella atlantae CCUG 66109.</title>
        <authorList>
            <person name="Salva-Serra F."/>
            <person name="Engstrom-Jakobsson H."/>
            <person name="Thorell K."/>
            <person name="Gonzales-Siles L."/>
            <person name="Karlsson R."/>
            <person name="Boulund F."/>
            <person name="Engstrand L."/>
            <person name="Kristiansson E."/>
            <person name="Moore E."/>
        </authorList>
    </citation>
    <scope>NUCLEOTIDE SEQUENCE [LARGE SCALE GENOMIC DNA]</scope>
    <source>
        <strain evidence="5 6">CCUG 66109</strain>
    </source>
</reference>
<dbReference type="InterPro" id="IPR018392">
    <property type="entry name" value="LysM"/>
</dbReference>
<keyword evidence="2" id="KW-1133">Transmembrane helix</keyword>
<dbReference type="InterPro" id="IPR036779">
    <property type="entry name" value="LysM_dom_sf"/>
</dbReference>
<dbReference type="Gene3D" id="3.30.70.1070">
    <property type="entry name" value="Sporulation related repeat"/>
    <property type="match status" value="1"/>
</dbReference>
<feature type="domain" description="SPOR" evidence="3">
    <location>
        <begin position="349"/>
        <end position="426"/>
    </location>
</feature>
<accession>A0A1B8QFW3</accession>
<dbReference type="PROSITE" id="PS51782">
    <property type="entry name" value="LYSM"/>
    <property type="match status" value="1"/>
</dbReference>
<dbReference type="OrthoDB" id="6717098at2"/>
<feature type="domain" description="LysM" evidence="4">
    <location>
        <begin position="254"/>
        <end position="298"/>
    </location>
</feature>
<evidence type="ECO:0000256" key="2">
    <source>
        <dbReference type="SAM" id="Phobius"/>
    </source>
</evidence>
<dbReference type="PROSITE" id="PS51724">
    <property type="entry name" value="SPOR"/>
    <property type="match status" value="1"/>
</dbReference>
<dbReference type="RefSeq" id="WP_067234558.1">
    <property type="nucleotide sequence ID" value="NZ_LZMZ01000003.1"/>
</dbReference>
<name>A0A1B8QFW3_9GAMM</name>
<dbReference type="SUPFAM" id="SSF110997">
    <property type="entry name" value="Sporulation related repeat"/>
    <property type="match status" value="1"/>
</dbReference>
<feature type="transmembrane region" description="Helical" evidence="2">
    <location>
        <begin position="7"/>
        <end position="25"/>
    </location>
</feature>
<feature type="compositionally biased region" description="Low complexity" evidence="1">
    <location>
        <begin position="115"/>
        <end position="145"/>
    </location>
</feature>
<feature type="compositionally biased region" description="Polar residues" evidence="1">
    <location>
        <begin position="239"/>
        <end position="250"/>
    </location>
</feature>
<feature type="region of interest" description="Disordered" evidence="1">
    <location>
        <begin position="300"/>
        <end position="342"/>
    </location>
</feature>
<feature type="region of interest" description="Disordered" evidence="1">
    <location>
        <begin position="173"/>
        <end position="257"/>
    </location>
</feature>
<dbReference type="SMART" id="SM00257">
    <property type="entry name" value="LysM"/>
    <property type="match status" value="1"/>
</dbReference>
<protein>
    <recommendedName>
        <fullName evidence="7">LysM domain-containing protein</fullName>
    </recommendedName>
</protein>
<comment type="caution">
    <text evidence="5">The sequence shown here is derived from an EMBL/GenBank/DDBJ whole genome shotgun (WGS) entry which is preliminary data.</text>
</comment>
<organism evidence="5 6">
    <name type="scientific">Faucicola atlantae</name>
    <dbReference type="NCBI Taxonomy" id="34059"/>
    <lineage>
        <taxon>Bacteria</taxon>
        <taxon>Pseudomonadati</taxon>
        <taxon>Pseudomonadota</taxon>
        <taxon>Gammaproteobacteria</taxon>
        <taxon>Moraxellales</taxon>
        <taxon>Moraxellaceae</taxon>
        <taxon>Faucicola</taxon>
    </lineage>
</organism>
<evidence type="ECO:0000259" key="3">
    <source>
        <dbReference type="PROSITE" id="PS51724"/>
    </source>
</evidence>
<feature type="compositionally biased region" description="Polar residues" evidence="1">
    <location>
        <begin position="175"/>
        <end position="187"/>
    </location>
</feature>
<dbReference type="SUPFAM" id="SSF54106">
    <property type="entry name" value="LysM domain"/>
    <property type="match status" value="1"/>
</dbReference>
<dbReference type="Gene3D" id="3.10.350.10">
    <property type="entry name" value="LysM domain"/>
    <property type="match status" value="1"/>
</dbReference>
<dbReference type="EMBL" id="LZMZ01000003">
    <property type="protein sequence ID" value="OBX80879.1"/>
    <property type="molecule type" value="Genomic_DNA"/>
</dbReference>
<evidence type="ECO:0000256" key="1">
    <source>
        <dbReference type="SAM" id="MobiDB-lite"/>
    </source>
</evidence>
<dbReference type="GO" id="GO:0042834">
    <property type="term" value="F:peptidoglycan binding"/>
    <property type="evidence" value="ECO:0007669"/>
    <property type="project" value="InterPro"/>
</dbReference>
<dbReference type="AlphaFoldDB" id="A0A1B8QFW3"/>
<keyword evidence="2" id="KW-0472">Membrane</keyword>
<evidence type="ECO:0000313" key="6">
    <source>
        <dbReference type="Proteomes" id="UP000092508"/>
    </source>
</evidence>
<feature type="compositionally biased region" description="Basic and acidic residues" evidence="1">
    <location>
        <begin position="307"/>
        <end position="329"/>
    </location>
</feature>
<dbReference type="Pfam" id="PF05036">
    <property type="entry name" value="SPOR"/>
    <property type="match status" value="1"/>
</dbReference>
<dbReference type="Pfam" id="PF01476">
    <property type="entry name" value="LysM"/>
    <property type="match status" value="1"/>
</dbReference>
<dbReference type="InterPro" id="IPR007730">
    <property type="entry name" value="SPOR-like_dom"/>
</dbReference>
<feature type="region of interest" description="Disordered" evidence="1">
    <location>
        <begin position="112"/>
        <end position="145"/>
    </location>
</feature>